<gene>
    <name evidence="3" type="ORF">BOX37_22505</name>
</gene>
<accession>A0A1J0W2U3</accession>
<name>A0A1J0W2U3_9NOCA</name>
<dbReference type="InterPro" id="IPR015378">
    <property type="entry name" value="Transposase-like_Mu_C"/>
</dbReference>
<dbReference type="Pfam" id="PF13565">
    <property type="entry name" value="HTH_32"/>
    <property type="match status" value="1"/>
</dbReference>
<dbReference type="EMBL" id="CP018082">
    <property type="protein sequence ID" value="APE38635.1"/>
    <property type="molecule type" value="Genomic_DNA"/>
</dbReference>
<dbReference type="InterPro" id="IPR009057">
    <property type="entry name" value="Homeodomain-like_sf"/>
</dbReference>
<dbReference type="KEGG" id="nsl:BOX37_22505"/>
<feature type="domain" description="Integrase catalytic" evidence="2">
    <location>
        <begin position="121"/>
        <end position="307"/>
    </location>
</feature>
<dbReference type="SUPFAM" id="SSF50610">
    <property type="entry name" value="mu transposase, C-terminal domain"/>
    <property type="match status" value="1"/>
</dbReference>
<organism evidence="3 4">
    <name type="scientific">Nocardia mangyaensis</name>
    <dbReference type="NCBI Taxonomy" id="2213200"/>
    <lineage>
        <taxon>Bacteria</taxon>
        <taxon>Bacillati</taxon>
        <taxon>Actinomycetota</taxon>
        <taxon>Actinomycetes</taxon>
        <taxon>Mycobacteriales</taxon>
        <taxon>Nocardiaceae</taxon>
        <taxon>Nocardia</taxon>
    </lineage>
</organism>
<dbReference type="InterPro" id="IPR001584">
    <property type="entry name" value="Integrase_cat-core"/>
</dbReference>
<reference evidence="3" key="1">
    <citation type="submission" date="2016-11" db="EMBL/GenBank/DDBJ databases">
        <authorList>
            <person name="Jaros S."/>
            <person name="Januszkiewicz K."/>
            <person name="Wedrychowicz H."/>
        </authorList>
    </citation>
    <scope>NUCLEOTIDE SEQUENCE [LARGE SCALE GENOMIC DNA]</scope>
    <source>
        <strain evidence="3">Y48</strain>
    </source>
</reference>
<dbReference type="InterPro" id="IPR036397">
    <property type="entry name" value="RNaseH_sf"/>
</dbReference>
<dbReference type="Gene3D" id="3.30.420.10">
    <property type="entry name" value="Ribonuclease H-like superfamily/Ribonuclease H"/>
    <property type="match status" value="1"/>
</dbReference>
<dbReference type="Pfam" id="PF09299">
    <property type="entry name" value="Mu-transpos_C"/>
    <property type="match status" value="1"/>
</dbReference>
<evidence type="ECO:0000259" key="2">
    <source>
        <dbReference type="PROSITE" id="PS50994"/>
    </source>
</evidence>
<dbReference type="AlphaFoldDB" id="A0A1J0W2U3"/>
<dbReference type="InterPro" id="IPR009004">
    <property type="entry name" value="Transposase_Mu_C"/>
</dbReference>
<dbReference type="InterPro" id="IPR012337">
    <property type="entry name" value="RNaseH-like_sf"/>
</dbReference>
<dbReference type="Pfam" id="PF00665">
    <property type="entry name" value="rve"/>
    <property type="match status" value="1"/>
</dbReference>
<evidence type="ECO:0000256" key="1">
    <source>
        <dbReference type="SAM" id="MobiDB-lite"/>
    </source>
</evidence>
<proteinExistence type="predicted"/>
<protein>
    <submittedName>
        <fullName evidence="3">Transposase</fullName>
    </submittedName>
</protein>
<feature type="region of interest" description="Disordered" evidence="1">
    <location>
        <begin position="426"/>
        <end position="448"/>
    </location>
</feature>
<dbReference type="PROSITE" id="PS50994">
    <property type="entry name" value="INTEGRASE"/>
    <property type="match status" value="1"/>
</dbReference>
<dbReference type="PANTHER" id="PTHR35004">
    <property type="entry name" value="TRANSPOSASE RV3428C-RELATED"/>
    <property type="match status" value="1"/>
</dbReference>
<dbReference type="SUPFAM" id="SSF53098">
    <property type="entry name" value="Ribonuclease H-like"/>
    <property type="match status" value="1"/>
</dbReference>
<dbReference type="GO" id="GO:0003676">
    <property type="term" value="F:nucleic acid binding"/>
    <property type="evidence" value="ECO:0007669"/>
    <property type="project" value="InterPro"/>
</dbReference>
<sequence>MPLTCAAAEAGVPLRTAQRWLRRYRTAGFAGLAPARRRSGERRTRPDLVRLIEGMALRRPRPSLAAITRRCARIATDQGWVPVSYNTVRSIVTALDPAVLTLAHEGTVAFRDTFELVYRRRAECPNTMWQVDHTQLDILVLDSETARRPWLTVVLDDYSRAVTGYTVTLGAPSALNTSLALRQAIWTKSDPAWPMCGLPEILYVDHGSDFTSEHLAHVAADLKFQIVHSTVARPQGRGKIERFFGSINTELLAELPGHLIAGKPVTAPAVSLRELDEQIGRFLTDTYHRRVHSEIGCTPQQAWIAEGWLPRMPESLEHLDVLLVQVAARRMVHRDGIHFQGLRFLHPALAAYVRESVTIRYDPRDITEIRVFHKNRFLCKAVSPDHTGDTIGLRDIQAARRAYRQRVRAQINERITVVADYLPAPSRVRAPTSPAPPPAPPLRAYLEE</sequence>
<evidence type="ECO:0000313" key="3">
    <source>
        <dbReference type="EMBL" id="APE38635.1"/>
    </source>
</evidence>
<evidence type="ECO:0000313" key="4">
    <source>
        <dbReference type="Proteomes" id="UP000183810"/>
    </source>
</evidence>
<dbReference type="Gene3D" id="1.10.10.60">
    <property type="entry name" value="Homeodomain-like"/>
    <property type="match status" value="1"/>
</dbReference>
<dbReference type="SUPFAM" id="SSF46689">
    <property type="entry name" value="Homeodomain-like"/>
    <property type="match status" value="1"/>
</dbReference>
<dbReference type="Proteomes" id="UP000183810">
    <property type="component" value="Chromosome"/>
</dbReference>
<keyword evidence="4" id="KW-1185">Reference proteome</keyword>
<dbReference type="PANTHER" id="PTHR35004:SF6">
    <property type="entry name" value="TRANSPOSASE"/>
    <property type="match status" value="1"/>
</dbReference>
<dbReference type="GO" id="GO:0015074">
    <property type="term" value="P:DNA integration"/>
    <property type="evidence" value="ECO:0007669"/>
    <property type="project" value="InterPro"/>
</dbReference>
<dbReference type="Gene3D" id="2.30.30.130">
    <property type="entry name" value="Transposase, Mu, C-terminal"/>
    <property type="match status" value="1"/>
</dbReference>